<feature type="compositionally biased region" description="Basic and acidic residues" evidence="1">
    <location>
        <begin position="57"/>
        <end position="74"/>
    </location>
</feature>
<accession>A0A6P2KWA5</accession>
<protein>
    <submittedName>
        <fullName evidence="2">Uncharacterized protein</fullName>
    </submittedName>
</protein>
<name>A0A6P2KWA5_9BURK</name>
<proteinExistence type="predicted"/>
<dbReference type="Proteomes" id="UP000494330">
    <property type="component" value="Unassembled WGS sequence"/>
</dbReference>
<feature type="compositionally biased region" description="Basic and acidic residues" evidence="1">
    <location>
        <begin position="1"/>
        <end position="11"/>
    </location>
</feature>
<dbReference type="RefSeq" id="WP_152603171.1">
    <property type="nucleotide sequence ID" value="NZ_CABVQD010000007.1"/>
</dbReference>
<sequence length="88" mass="9167">MSDSDVKEYARQVRHPAAAAGSSSVVKQARPVAARAASQGAARAGAKPAVQAQPAVDRSRGRPLHDARRADPKRKAVARTASRAASKQ</sequence>
<keyword evidence="3" id="KW-1185">Reference proteome</keyword>
<evidence type="ECO:0000313" key="2">
    <source>
        <dbReference type="EMBL" id="VWB61343.1"/>
    </source>
</evidence>
<dbReference type="AlphaFoldDB" id="A0A6P2KWA5"/>
<gene>
    <name evidence="2" type="ORF">BPA30113_02718</name>
</gene>
<dbReference type="EMBL" id="CABVQD010000007">
    <property type="protein sequence ID" value="VWB61343.1"/>
    <property type="molecule type" value="Genomic_DNA"/>
</dbReference>
<feature type="compositionally biased region" description="Low complexity" evidence="1">
    <location>
        <begin position="25"/>
        <end position="53"/>
    </location>
</feature>
<evidence type="ECO:0000256" key="1">
    <source>
        <dbReference type="SAM" id="MobiDB-lite"/>
    </source>
</evidence>
<reference evidence="2 3" key="1">
    <citation type="submission" date="2019-09" db="EMBL/GenBank/DDBJ databases">
        <authorList>
            <person name="Depoorter E."/>
        </authorList>
    </citation>
    <scope>NUCLEOTIDE SEQUENCE [LARGE SCALE GENOMIC DNA]</scope>
    <source>
        <strain evidence="2">LMG 30113</strain>
    </source>
</reference>
<feature type="region of interest" description="Disordered" evidence="1">
    <location>
        <begin position="1"/>
        <end position="88"/>
    </location>
</feature>
<evidence type="ECO:0000313" key="3">
    <source>
        <dbReference type="Proteomes" id="UP000494330"/>
    </source>
</evidence>
<organism evidence="2 3">
    <name type="scientific">Burkholderia paludis</name>
    <dbReference type="NCBI Taxonomy" id="1506587"/>
    <lineage>
        <taxon>Bacteria</taxon>
        <taxon>Pseudomonadati</taxon>
        <taxon>Pseudomonadota</taxon>
        <taxon>Betaproteobacteria</taxon>
        <taxon>Burkholderiales</taxon>
        <taxon>Burkholderiaceae</taxon>
        <taxon>Burkholderia</taxon>
        <taxon>Burkholderia cepacia complex</taxon>
    </lineage>
</organism>